<evidence type="ECO:0000313" key="1">
    <source>
        <dbReference type="EMBL" id="MBP1996224.1"/>
    </source>
</evidence>
<name>A0ABS4JBV6_9BACL</name>
<dbReference type="RefSeq" id="WP_209978452.1">
    <property type="nucleotide sequence ID" value="NZ_JAGGLB010000046.1"/>
</dbReference>
<proteinExistence type="predicted"/>
<reference evidence="1 2" key="1">
    <citation type="submission" date="2021-03" db="EMBL/GenBank/DDBJ databases">
        <title>Genomic Encyclopedia of Type Strains, Phase IV (KMG-IV): sequencing the most valuable type-strain genomes for metagenomic binning, comparative biology and taxonomic classification.</title>
        <authorList>
            <person name="Goeker M."/>
        </authorList>
    </citation>
    <scope>NUCLEOTIDE SEQUENCE [LARGE SCALE GENOMIC DNA]</scope>
    <source>
        <strain evidence="1 2">DSM 26048</strain>
    </source>
</reference>
<keyword evidence="2" id="KW-1185">Reference proteome</keyword>
<dbReference type="EMBL" id="JAGGLB010000046">
    <property type="protein sequence ID" value="MBP1996224.1"/>
    <property type="molecule type" value="Genomic_DNA"/>
</dbReference>
<dbReference type="Proteomes" id="UP001519287">
    <property type="component" value="Unassembled WGS sequence"/>
</dbReference>
<sequence length="56" mass="6588">MSENQRRIFICIPILPVRDIPLFRGNHHEDPLELKVVQRYGQIAQFHYGLRSQAGE</sequence>
<protein>
    <submittedName>
        <fullName evidence="1">Uncharacterized protein</fullName>
    </submittedName>
</protein>
<organism evidence="1 2">
    <name type="scientific">Paenibacillus eucommiae</name>
    <dbReference type="NCBI Taxonomy" id="1355755"/>
    <lineage>
        <taxon>Bacteria</taxon>
        <taxon>Bacillati</taxon>
        <taxon>Bacillota</taxon>
        <taxon>Bacilli</taxon>
        <taxon>Bacillales</taxon>
        <taxon>Paenibacillaceae</taxon>
        <taxon>Paenibacillus</taxon>
    </lineage>
</organism>
<gene>
    <name evidence="1" type="ORF">J2Z66_007870</name>
</gene>
<accession>A0ABS4JBV6</accession>
<comment type="caution">
    <text evidence="1">The sequence shown here is derived from an EMBL/GenBank/DDBJ whole genome shotgun (WGS) entry which is preliminary data.</text>
</comment>
<evidence type="ECO:0000313" key="2">
    <source>
        <dbReference type="Proteomes" id="UP001519287"/>
    </source>
</evidence>